<dbReference type="Proteomes" id="UP000276133">
    <property type="component" value="Unassembled WGS sequence"/>
</dbReference>
<organism evidence="1 2">
    <name type="scientific">Brachionus plicatilis</name>
    <name type="common">Marine rotifer</name>
    <name type="synonym">Brachionus muelleri</name>
    <dbReference type="NCBI Taxonomy" id="10195"/>
    <lineage>
        <taxon>Eukaryota</taxon>
        <taxon>Metazoa</taxon>
        <taxon>Spiralia</taxon>
        <taxon>Gnathifera</taxon>
        <taxon>Rotifera</taxon>
        <taxon>Eurotatoria</taxon>
        <taxon>Monogononta</taxon>
        <taxon>Pseudotrocha</taxon>
        <taxon>Ploima</taxon>
        <taxon>Brachionidae</taxon>
        <taxon>Brachionus</taxon>
    </lineage>
</organism>
<name>A0A3M7QEU6_BRAPC</name>
<evidence type="ECO:0000313" key="1">
    <source>
        <dbReference type="EMBL" id="RNA09722.1"/>
    </source>
</evidence>
<dbReference type="SUPFAM" id="SSF46689">
    <property type="entry name" value="Homeodomain-like"/>
    <property type="match status" value="1"/>
</dbReference>
<dbReference type="AlphaFoldDB" id="A0A3M7QEU6"/>
<dbReference type="InterPro" id="IPR009057">
    <property type="entry name" value="Homeodomain-like_sf"/>
</dbReference>
<evidence type="ECO:0000313" key="2">
    <source>
        <dbReference type="Proteomes" id="UP000276133"/>
    </source>
</evidence>
<protein>
    <submittedName>
        <fullName evidence="1">Uncharacterized protein</fullName>
    </submittedName>
</protein>
<accession>A0A3M7QEU6</accession>
<sequence length="129" mass="14871">MGLDNLQKTQKAYSEETLQIAIADIEAKKLNKHQASVRFNIPYNQQIKRKRQQKKTRIKRKYGEILTENQVTIISDEEDEEESEIELSPLNDQKSCFKCKTSKQIKTNGFLVRNVTIGLVGNAFQEALI</sequence>
<dbReference type="Gene3D" id="1.10.10.60">
    <property type="entry name" value="Homeodomain-like"/>
    <property type="match status" value="1"/>
</dbReference>
<keyword evidence="2" id="KW-1185">Reference proteome</keyword>
<gene>
    <name evidence="1" type="ORF">BpHYR1_031982</name>
</gene>
<proteinExistence type="predicted"/>
<reference evidence="1 2" key="1">
    <citation type="journal article" date="2018" name="Sci. Rep.">
        <title>Genomic signatures of local adaptation to the degree of environmental predictability in rotifers.</title>
        <authorList>
            <person name="Franch-Gras L."/>
            <person name="Hahn C."/>
            <person name="Garcia-Roger E.M."/>
            <person name="Carmona M.J."/>
            <person name="Serra M."/>
            <person name="Gomez A."/>
        </authorList>
    </citation>
    <scope>NUCLEOTIDE SEQUENCE [LARGE SCALE GENOMIC DNA]</scope>
    <source>
        <strain evidence="1">HYR1</strain>
    </source>
</reference>
<comment type="caution">
    <text evidence="1">The sequence shown here is derived from an EMBL/GenBank/DDBJ whole genome shotgun (WGS) entry which is preliminary data.</text>
</comment>
<dbReference type="EMBL" id="REGN01006380">
    <property type="protein sequence ID" value="RNA09722.1"/>
    <property type="molecule type" value="Genomic_DNA"/>
</dbReference>